<feature type="domain" description="DUF6249" evidence="2">
    <location>
        <begin position="18"/>
        <end position="114"/>
    </location>
</feature>
<dbReference type="AlphaFoldDB" id="A0A2A5W812"/>
<keyword evidence="1" id="KW-0812">Transmembrane</keyword>
<proteinExistence type="predicted"/>
<feature type="transmembrane region" description="Helical" evidence="1">
    <location>
        <begin position="68"/>
        <end position="90"/>
    </location>
</feature>
<protein>
    <recommendedName>
        <fullName evidence="2">DUF6249 domain-containing protein</fullName>
    </recommendedName>
</protein>
<sequence>MITLIVIAGILGATAISTAPFVWKHYADKGKRETALEIAKHMNDSSKVEELLGMFEERKKEPKRPLDYRRIGVITLSVGVGLFLFGFVALGFIFEGIGLLVGTIGIGTLIAGYLYPNTSEELTNAVEKYEEK</sequence>
<evidence type="ECO:0000259" key="2">
    <source>
        <dbReference type="Pfam" id="PF19762"/>
    </source>
</evidence>
<keyword evidence="1" id="KW-1133">Transmembrane helix</keyword>
<feature type="transmembrane region" description="Helical" evidence="1">
    <location>
        <begin position="6"/>
        <end position="23"/>
    </location>
</feature>
<comment type="caution">
    <text evidence="3">The sequence shown here is derived from an EMBL/GenBank/DDBJ whole genome shotgun (WGS) entry which is preliminary data.</text>
</comment>
<organism evidence="3 4">
    <name type="scientific">OM182 bacterium MED-G28</name>
    <dbReference type="NCBI Taxonomy" id="1986256"/>
    <lineage>
        <taxon>Bacteria</taxon>
        <taxon>Pseudomonadati</taxon>
        <taxon>Pseudomonadota</taxon>
        <taxon>Gammaproteobacteria</taxon>
        <taxon>OMG group</taxon>
        <taxon>OM182 clade</taxon>
    </lineage>
</organism>
<dbReference type="InterPro" id="IPR046216">
    <property type="entry name" value="DUF6249"/>
</dbReference>
<evidence type="ECO:0000313" key="3">
    <source>
        <dbReference type="EMBL" id="PDH32286.1"/>
    </source>
</evidence>
<name>A0A2A5W812_9GAMM</name>
<feature type="transmembrane region" description="Helical" evidence="1">
    <location>
        <begin position="96"/>
        <end position="115"/>
    </location>
</feature>
<reference evidence="3 4" key="1">
    <citation type="submission" date="2017-08" db="EMBL/GenBank/DDBJ databases">
        <title>Fine stratification of microbial communities through a metagenomic profile of the photic zone.</title>
        <authorList>
            <person name="Haro-Moreno J.M."/>
            <person name="Lopez-Perez M."/>
            <person name="De La Torre J."/>
            <person name="Picazo A."/>
            <person name="Camacho A."/>
            <person name="Rodriguez-Valera F."/>
        </authorList>
    </citation>
    <scope>NUCLEOTIDE SEQUENCE [LARGE SCALE GENOMIC DNA]</scope>
    <source>
        <strain evidence="3">MED-G28</strain>
    </source>
</reference>
<dbReference type="Pfam" id="PF19762">
    <property type="entry name" value="DUF6249"/>
    <property type="match status" value="1"/>
</dbReference>
<dbReference type="EMBL" id="NTJZ01000019">
    <property type="protein sequence ID" value="PDH32286.1"/>
    <property type="molecule type" value="Genomic_DNA"/>
</dbReference>
<dbReference type="Proteomes" id="UP000219329">
    <property type="component" value="Unassembled WGS sequence"/>
</dbReference>
<evidence type="ECO:0000313" key="4">
    <source>
        <dbReference type="Proteomes" id="UP000219329"/>
    </source>
</evidence>
<accession>A0A2A5W812</accession>
<evidence type="ECO:0000256" key="1">
    <source>
        <dbReference type="SAM" id="Phobius"/>
    </source>
</evidence>
<keyword evidence="1" id="KW-0472">Membrane</keyword>
<gene>
    <name evidence="3" type="ORF">CNF02_12470</name>
</gene>